<sequence length="338" mass="34469">MDHTITRRNVARLPLISLATAALLLGVAGCATSSASETDDESATSAGYPVSIDNCGADLSIESEPQSVLTIGTSALSLLDAAGAADRIVARSGEFGAALPEGMSVDLSGVEIVDPSDPTTEKIVGANADVVVGYGLFNSTDEDLAASGITNIVIDGECSHDAALTDSTDFEAIFADIERFGTVFDTSDVAAENVAALQAELDELEADASAAADKSAAVIYYFSPASSLSARGGQGIANDILARAGMSNVYAAEPSVYLETNIETLLDADPEVIVIAYGLYGEDFDTAKALFSAEPGTSDLTAVKNGAIIGVLASDLAPDPDAIRGLRTVIDSAATLSE</sequence>
<organism evidence="5 6">
    <name type="scientific">Salinibacterium amurskyense</name>
    <dbReference type="NCBI Taxonomy" id="205941"/>
    <lineage>
        <taxon>Bacteria</taxon>
        <taxon>Bacillati</taxon>
        <taxon>Actinomycetota</taxon>
        <taxon>Actinomycetes</taxon>
        <taxon>Micrococcales</taxon>
        <taxon>Microbacteriaceae</taxon>
        <taxon>Salinibacterium</taxon>
    </lineage>
</organism>
<evidence type="ECO:0000256" key="2">
    <source>
        <dbReference type="SAM" id="Coils"/>
    </source>
</evidence>
<reference evidence="5 6" key="1">
    <citation type="submission" date="2017-11" db="EMBL/GenBank/DDBJ databases">
        <title>Genomic Encyclopedia of Archaeal and Bacterial Type Strains, Phase II (KMG-II): From Individual Species to Whole Genera.</title>
        <authorList>
            <person name="Goeker M."/>
        </authorList>
    </citation>
    <scope>NUCLEOTIDE SEQUENCE [LARGE SCALE GENOMIC DNA]</scope>
    <source>
        <strain evidence="5 6">DSM 16400</strain>
    </source>
</reference>
<dbReference type="PANTHER" id="PTHR30535">
    <property type="entry name" value="VITAMIN B12-BINDING PROTEIN"/>
    <property type="match status" value="1"/>
</dbReference>
<comment type="similarity">
    <text evidence="1">Belongs to the bacterial solute-binding protein 8 family.</text>
</comment>
<feature type="coiled-coil region" evidence="2">
    <location>
        <begin position="187"/>
        <end position="214"/>
    </location>
</feature>
<comment type="caution">
    <text evidence="5">The sequence shown here is derived from an EMBL/GenBank/DDBJ whole genome shotgun (WGS) entry which is preliminary data.</text>
</comment>
<proteinExistence type="inferred from homology"/>
<accession>A0A2M9D6A3</accession>
<dbReference type="Pfam" id="PF01497">
    <property type="entry name" value="Peripla_BP_2"/>
    <property type="match status" value="1"/>
</dbReference>
<dbReference type="RefSeq" id="WP_157847467.1">
    <property type="nucleotide sequence ID" value="NZ_BMZU01000001.1"/>
</dbReference>
<keyword evidence="2" id="KW-0175">Coiled coil</keyword>
<dbReference type="PROSITE" id="PS50983">
    <property type="entry name" value="FE_B12_PBP"/>
    <property type="match status" value="1"/>
</dbReference>
<gene>
    <name evidence="5" type="ORF">CLV85_0403</name>
</gene>
<evidence type="ECO:0000256" key="1">
    <source>
        <dbReference type="ARBA" id="ARBA00008814"/>
    </source>
</evidence>
<dbReference type="SUPFAM" id="SSF53807">
    <property type="entry name" value="Helical backbone' metal receptor"/>
    <property type="match status" value="1"/>
</dbReference>
<dbReference type="Gene3D" id="3.40.50.1980">
    <property type="entry name" value="Nitrogenase molybdenum iron protein domain"/>
    <property type="match status" value="2"/>
</dbReference>
<dbReference type="OrthoDB" id="9797850at2"/>
<dbReference type="EMBL" id="PGFH01000001">
    <property type="protein sequence ID" value="PJJ81232.1"/>
    <property type="molecule type" value="Genomic_DNA"/>
</dbReference>
<keyword evidence="6" id="KW-1185">Reference proteome</keyword>
<feature type="domain" description="Fe/B12 periplasmic-binding" evidence="4">
    <location>
        <begin position="67"/>
        <end position="338"/>
    </location>
</feature>
<dbReference type="InterPro" id="IPR002491">
    <property type="entry name" value="ABC_transptr_periplasmic_BD"/>
</dbReference>
<feature type="chain" id="PRO_5014870455" evidence="3">
    <location>
        <begin position="36"/>
        <end position="338"/>
    </location>
</feature>
<protein>
    <submittedName>
        <fullName evidence="5">Iron complex transport system substrate-binding protein</fullName>
    </submittedName>
</protein>
<dbReference type="PROSITE" id="PS51257">
    <property type="entry name" value="PROKAR_LIPOPROTEIN"/>
    <property type="match status" value="1"/>
</dbReference>
<feature type="signal peptide" evidence="3">
    <location>
        <begin position="1"/>
        <end position="35"/>
    </location>
</feature>
<name>A0A2M9D6A3_9MICO</name>
<evidence type="ECO:0000259" key="4">
    <source>
        <dbReference type="PROSITE" id="PS50983"/>
    </source>
</evidence>
<keyword evidence="3" id="KW-0732">Signal</keyword>
<dbReference type="AlphaFoldDB" id="A0A2M9D6A3"/>
<evidence type="ECO:0000256" key="3">
    <source>
        <dbReference type="SAM" id="SignalP"/>
    </source>
</evidence>
<dbReference type="PANTHER" id="PTHR30535:SF7">
    <property type="entry name" value="IRON(III) DICITRATE-BINDING PROTEIN"/>
    <property type="match status" value="1"/>
</dbReference>
<dbReference type="InterPro" id="IPR050902">
    <property type="entry name" value="ABC_Transporter_SBP"/>
</dbReference>
<evidence type="ECO:0000313" key="6">
    <source>
        <dbReference type="Proteomes" id="UP000231742"/>
    </source>
</evidence>
<dbReference type="Proteomes" id="UP000231742">
    <property type="component" value="Unassembled WGS sequence"/>
</dbReference>
<evidence type="ECO:0000313" key="5">
    <source>
        <dbReference type="EMBL" id="PJJ81232.1"/>
    </source>
</evidence>